<dbReference type="InterPro" id="IPR017519">
    <property type="entry name" value="CHP03085"/>
</dbReference>
<dbReference type="InterPro" id="IPR017517">
    <property type="entry name" value="Maleyloyr_isom"/>
</dbReference>
<dbReference type="SUPFAM" id="SSF109854">
    <property type="entry name" value="DinB/YfiT-like putative metalloenzymes"/>
    <property type="match status" value="1"/>
</dbReference>
<accession>A0A542EI26</accession>
<reference evidence="1 2" key="1">
    <citation type="submission" date="2019-06" db="EMBL/GenBank/DDBJ databases">
        <title>Sequencing the genomes of 1000 actinobacteria strains.</title>
        <authorList>
            <person name="Klenk H.-P."/>
        </authorList>
    </citation>
    <scope>NUCLEOTIDE SEQUENCE [LARGE SCALE GENOMIC DNA]</scope>
    <source>
        <strain evidence="1 2">DSM 19828</strain>
    </source>
</reference>
<sequence length="217" mass="23695">MIHCMTSFAQSERSALCDTFLEVGPDAPTLSGSWRTRDLAAHLILRERRPDAAIGMFLAPLAGRTDKIQASLAQRPFEELVDTIRSGPPKWNPMALGSIDEAANLGEFFVHHEDVLRGVDPAARRQLDPAEQKALFGVLSRMGMLTLRSCRVGVVADSPGYGRRSLRSPKDEHGNVVMTGEPSEIVLYLFGRGEVADVELDGADHDVAAFRETNLGV</sequence>
<organism evidence="1 2">
    <name type="scientific">Yimella lutea</name>
    <dbReference type="NCBI Taxonomy" id="587872"/>
    <lineage>
        <taxon>Bacteria</taxon>
        <taxon>Bacillati</taxon>
        <taxon>Actinomycetota</taxon>
        <taxon>Actinomycetes</taxon>
        <taxon>Micrococcales</taxon>
        <taxon>Dermacoccaceae</taxon>
        <taxon>Yimella</taxon>
    </lineage>
</organism>
<keyword evidence="2" id="KW-1185">Reference proteome</keyword>
<dbReference type="NCBIfam" id="TIGR03083">
    <property type="entry name" value="maleylpyruvate isomerase family mycothiol-dependent enzyme"/>
    <property type="match status" value="1"/>
</dbReference>
<comment type="caution">
    <text evidence="1">The sequence shown here is derived from an EMBL/GenBank/DDBJ whole genome shotgun (WGS) entry which is preliminary data.</text>
</comment>
<dbReference type="NCBIfam" id="TIGR03085">
    <property type="entry name" value="TIGR03085 family metal-binding protein"/>
    <property type="match status" value="1"/>
</dbReference>
<dbReference type="InterPro" id="IPR034660">
    <property type="entry name" value="DinB/YfiT-like"/>
</dbReference>
<name>A0A542EI26_9MICO</name>
<dbReference type="Proteomes" id="UP000320806">
    <property type="component" value="Unassembled WGS sequence"/>
</dbReference>
<gene>
    <name evidence="1" type="ORF">FB459_2502</name>
</gene>
<evidence type="ECO:0000313" key="2">
    <source>
        <dbReference type="Proteomes" id="UP000320806"/>
    </source>
</evidence>
<proteinExistence type="predicted"/>
<protein>
    <submittedName>
        <fullName evidence="1">Uncharacterized protein (TIGR03085 family)</fullName>
    </submittedName>
</protein>
<dbReference type="EMBL" id="VFMO01000001">
    <property type="protein sequence ID" value="TQJ14985.1"/>
    <property type="molecule type" value="Genomic_DNA"/>
</dbReference>
<evidence type="ECO:0000313" key="1">
    <source>
        <dbReference type="EMBL" id="TQJ14985.1"/>
    </source>
</evidence>
<dbReference type="AlphaFoldDB" id="A0A542EI26"/>